<evidence type="ECO:0008006" key="3">
    <source>
        <dbReference type="Google" id="ProtNLM"/>
    </source>
</evidence>
<dbReference type="Proteomes" id="UP001295423">
    <property type="component" value="Unassembled WGS sequence"/>
</dbReference>
<comment type="caution">
    <text evidence="1">The sequence shown here is derived from an EMBL/GenBank/DDBJ whole genome shotgun (WGS) entry which is preliminary data.</text>
</comment>
<reference evidence="1" key="1">
    <citation type="submission" date="2023-08" db="EMBL/GenBank/DDBJ databases">
        <authorList>
            <person name="Audoor S."/>
            <person name="Bilcke G."/>
        </authorList>
    </citation>
    <scope>NUCLEOTIDE SEQUENCE</scope>
</reference>
<sequence length="504" mass="56472">MEFRRLTADHRHNLTLEDFRRSRAWVGNEMRLSKLFQKLSAKTNPVSTVVYGGSISMGHGLADGSLKYLNELEKWMNTEFPLQSAKHKVYSRAGHGADMCYVAKRLMTMIEDIPAGQQVDLFLLEFGVNDYQGQDHKIHIDHKTDVFFDGFQRLAICAEAVVRRLLEAYPNAAIVFLEFQTAILNRKTAQLLHLGVAQHYQIPVISYSEALFPGFYRLINLLEPFDYSRPANDTVAPFPHGCAPCLAEQITRSFRDKGCKSLCVFMKRSGRNCNDNPPKGREQCFLPYFAHDAVHPSMMGHQIAKDLIVNAIAQVGHDHCRGEPPTDHVLPLTTWLGSPNQLDSMTNFVMVKDTMGVYSTQDPLVSTNHSKGFRLYGDQLAERKGWISTNEEGGDYIEFDIDLVDGCYEIVMSILKSYEGMGIVTIDLLDKTTKSQINSVTEDGNWSPKISIPADILLTNGKEKKTCSGKCKVVVKTHSIVSGRNRNKVKIVSLAAQACATRSS</sequence>
<protein>
    <recommendedName>
        <fullName evidence="3">SGNH hydrolase-type esterase domain-containing protein</fullName>
    </recommendedName>
</protein>
<dbReference type="EMBL" id="CAKOGP040000113">
    <property type="protein sequence ID" value="CAJ1930679.1"/>
    <property type="molecule type" value="Genomic_DNA"/>
</dbReference>
<dbReference type="PANTHER" id="PTHR34407:SF1">
    <property type="entry name" value="SGNH HYDROLASE-TYPE ESTERASE DOMAIN-CONTAINING PROTEIN"/>
    <property type="match status" value="1"/>
</dbReference>
<dbReference type="AlphaFoldDB" id="A0AAD2CFF4"/>
<dbReference type="PANTHER" id="PTHR34407">
    <property type="entry name" value="EXPRESSED PROTEIN"/>
    <property type="match status" value="1"/>
</dbReference>
<accession>A0AAD2CFF4</accession>
<evidence type="ECO:0000313" key="1">
    <source>
        <dbReference type="EMBL" id="CAJ1930679.1"/>
    </source>
</evidence>
<evidence type="ECO:0000313" key="2">
    <source>
        <dbReference type="Proteomes" id="UP001295423"/>
    </source>
</evidence>
<dbReference type="InterPro" id="IPR036514">
    <property type="entry name" value="SGNH_hydro_sf"/>
</dbReference>
<organism evidence="1 2">
    <name type="scientific">Cylindrotheca closterium</name>
    <dbReference type="NCBI Taxonomy" id="2856"/>
    <lineage>
        <taxon>Eukaryota</taxon>
        <taxon>Sar</taxon>
        <taxon>Stramenopiles</taxon>
        <taxon>Ochrophyta</taxon>
        <taxon>Bacillariophyta</taxon>
        <taxon>Bacillariophyceae</taxon>
        <taxon>Bacillariophycidae</taxon>
        <taxon>Bacillariales</taxon>
        <taxon>Bacillariaceae</taxon>
        <taxon>Cylindrotheca</taxon>
    </lineage>
</organism>
<name>A0AAD2CFF4_9STRA</name>
<gene>
    <name evidence="1" type="ORF">CYCCA115_LOCUS2033</name>
</gene>
<keyword evidence="2" id="KW-1185">Reference proteome</keyword>
<dbReference type="Gene3D" id="3.40.50.1110">
    <property type="entry name" value="SGNH hydrolase"/>
    <property type="match status" value="1"/>
</dbReference>
<proteinExistence type="predicted"/>
<dbReference type="SUPFAM" id="SSF52266">
    <property type="entry name" value="SGNH hydrolase"/>
    <property type="match status" value="1"/>
</dbReference>